<comment type="caution">
    <text evidence="2">The sequence shown here is derived from an EMBL/GenBank/DDBJ whole genome shotgun (WGS) entry which is preliminary data.</text>
</comment>
<proteinExistence type="predicted"/>
<organism evidence="2 3">
    <name type="scientific">Pleuronectes platessa</name>
    <name type="common">European plaice</name>
    <dbReference type="NCBI Taxonomy" id="8262"/>
    <lineage>
        <taxon>Eukaryota</taxon>
        <taxon>Metazoa</taxon>
        <taxon>Chordata</taxon>
        <taxon>Craniata</taxon>
        <taxon>Vertebrata</taxon>
        <taxon>Euteleostomi</taxon>
        <taxon>Actinopterygii</taxon>
        <taxon>Neopterygii</taxon>
        <taxon>Teleostei</taxon>
        <taxon>Neoteleostei</taxon>
        <taxon>Acanthomorphata</taxon>
        <taxon>Carangaria</taxon>
        <taxon>Pleuronectiformes</taxon>
        <taxon>Pleuronectoidei</taxon>
        <taxon>Pleuronectidae</taxon>
        <taxon>Pleuronectes</taxon>
    </lineage>
</organism>
<evidence type="ECO:0000256" key="1">
    <source>
        <dbReference type="SAM" id="MobiDB-lite"/>
    </source>
</evidence>
<sequence>MIETWSEGERSLRHGVKPESHLLKKLQDIQLQESSHGCSRLSSPRLMLDNQEDESENRDTDRRENKCKEQPITPEETSLKVRLQTSCTLAVSAASTCIKQMQQRVPSWCMSCGHSPSQVLQTLKPRYMMCLIPDAFH</sequence>
<gene>
    <name evidence="2" type="ORF">PLEPLA_LOCUS16103</name>
</gene>
<evidence type="ECO:0000313" key="2">
    <source>
        <dbReference type="EMBL" id="CAB1428138.1"/>
    </source>
</evidence>
<name>A0A9N7UAL6_PLEPL</name>
<reference evidence="2" key="1">
    <citation type="submission" date="2020-03" db="EMBL/GenBank/DDBJ databases">
        <authorList>
            <person name="Weist P."/>
        </authorList>
    </citation>
    <scope>NUCLEOTIDE SEQUENCE</scope>
</reference>
<dbReference type="AlphaFoldDB" id="A0A9N7UAL6"/>
<feature type="region of interest" description="Disordered" evidence="1">
    <location>
        <begin position="34"/>
        <end position="75"/>
    </location>
</feature>
<dbReference type="Proteomes" id="UP001153269">
    <property type="component" value="Unassembled WGS sequence"/>
</dbReference>
<evidence type="ECO:0000313" key="3">
    <source>
        <dbReference type="Proteomes" id="UP001153269"/>
    </source>
</evidence>
<feature type="compositionally biased region" description="Basic and acidic residues" evidence="1">
    <location>
        <begin position="57"/>
        <end position="69"/>
    </location>
</feature>
<accession>A0A9N7UAL6</accession>
<keyword evidence="3" id="KW-1185">Reference proteome</keyword>
<dbReference type="EMBL" id="CADEAL010001024">
    <property type="protein sequence ID" value="CAB1428138.1"/>
    <property type="molecule type" value="Genomic_DNA"/>
</dbReference>
<protein>
    <submittedName>
        <fullName evidence="2">Uncharacterized protein</fullName>
    </submittedName>
</protein>